<comment type="caution">
    <text evidence="4">The sequence shown here is derived from an EMBL/GenBank/DDBJ whole genome shotgun (WGS) entry which is preliminary data.</text>
</comment>
<feature type="transmembrane region" description="Helical" evidence="2">
    <location>
        <begin position="408"/>
        <end position="429"/>
    </location>
</feature>
<evidence type="ECO:0000259" key="3">
    <source>
        <dbReference type="Pfam" id="PF13485"/>
    </source>
</evidence>
<dbReference type="EMBL" id="JAMSLR010000002">
    <property type="protein sequence ID" value="MCM8748339.1"/>
    <property type="molecule type" value="Genomic_DNA"/>
</dbReference>
<name>A0AA41W9M0_9BACT</name>
<evidence type="ECO:0000256" key="1">
    <source>
        <dbReference type="SAM" id="MobiDB-lite"/>
    </source>
</evidence>
<keyword evidence="2" id="KW-0472">Membrane</keyword>
<sequence>MIPIRWPVHAGNRRPSCGLAGIWRFEPGRLLAVLLGILLLLALAPPVEAEPAVSFRAVSATIAFPEAIEFTLDATAGQEVTRLELLYRPEPSPVTTLVRPPFQPGRELRVSYRRDMLTNYLPPGIDILYRWRLHFSDGSWVDSPEQTLLYLDQRYSWARFEQGPVQIFSAVADPAHGQTALAVTLEAIDRFRAAFGVEVEGPVRVVVYPSQRDLLGALPPQSAEWIGGFAQPELRLVVTGVAPGPGAEGELRRVLSHEVVHLMVAQVTRNPYNSPPSWLDEGLATYYQEVDDPRFDSILERAVREGRLIPVRALNSSFPVDPEQALLSYAESRSIVQFIVEQMGEERMAALLRVFQEGVSYDEAVQRALGMTIEELDQAWKAWLGYPGDRVAGVTDRSRSEPPAAADAPLLLMGLVALLSLLLVTGRWARRRRASRLPAGWPNQPAGGVDVGNDSSLYGVRD</sequence>
<evidence type="ECO:0000313" key="4">
    <source>
        <dbReference type="EMBL" id="MCM8748339.1"/>
    </source>
</evidence>
<proteinExistence type="predicted"/>
<reference evidence="4" key="1">
    <citation type="submission" date="2022-06" db="EMBL/GenBank/DDBJ databases">
        <title>CFH 74404 Thermomicrobiaceae sp.</title>
        <authorList>
            <person name="Ming H."/>
            <person name="Li W.-J."/>
            <person name="Zhao Z."/>
        </authorList>
    </citation>
    <scope>NUCLEOTIDE SEQUENCE</scope>
    <source>
        <strain evidence="4">CFH 74404</strain>
    </source>
</reference>
<keyword evidence="2" id="KW-1133">Transmembrane helix</keyword>
<gene>
    <name evidence="4" type="ORF">NET02_04210</name>
</gene>
<keyword evidence="5" id="KW-1185">Reference proteome</keyword>
<dbReference type="Pfam" id="PF13485">
    <property type="entry name" value="Peptidase_MA_2"/>
    <property type="match status" value="1"/>
</dbReference>
<protein>
    <submittedName>
        <fullName evidence="4">Peptidase MA family metallohydrolase</fullName>
    </submittedName>
</protein>
<accession>A0AA41W9M0</accession>
<feature type="domain" description="Peptidase MA-like" evidence="3">
    <location>
        <begin position="186"/>
        <end position="384"/>
    </location>
</feature>
<keyword evidence="2" id="KW-0812">Transmembrane</keyword>
<feature type="region of interest" description="Disordered" evidence="1">
    <location>
        <begin position="439"/>
        <end position="462"/>
    </location>
</feature>
<dbReference type="InterPro" id="IPR039568">
    <property type="entry name" value="Peptidase_MA-like_dom"/>
</dbReference>
<evidence type="ECO:0000256" key="2">
    <source>
        <dbReference type="SAM" id="Phobius"/>
    </source>
</evidence>
<dbReference type="Proteomes" id="UP001165306">
    <property type="component" value="Unassembled WGS sequence"/>
</dbReference>
<organism evidence="4 5">
    <name type="scientific">Thermalbibacter longus</name>
    <dbReference type="NCBI Taxonomy" id="2951981"/>
    <lineage>
        <taxon>Bacteria</taxon>
        <taxon>Pseudomonadati</taxon>
        <taxon>Thermomicrobiota</taxon>
        <taxon>Thermomicrobia</taxon>
        <taxon>Thermomicrobiales</taxon>
        <taxon>Thermomicrobiaceae</taxon>
        <taxon>Thermalbibacter</taxon>
    </lineage>
</organism>
<dbReference type="RefSeq" id="WP_284056120.1">
    <property type="nucleotide sequence ID" value="NZ_JAMSLR010000002.1"/>
</dbReference>
<dbReference type="AlphaFoldDB" id="A0AA41W9M0"/>
<evidence type="ECO:0000313" key="5">
    <source>
        <dbReference type="Proteomes" id="UP001165306"/>
    </source>
</evidence>